<feature type="domain" description="ATPase AAA-type core" evidence="2">
    <location>
        <begin position="200"/>
        <end position="333"/>
    </location>
</feature>
<organism evidence="3">
    <name type="scientific">viral metagenome</name>
    <dbReference type="NCBI Taxonomy" id="1070528"/>
    <lineage>
        <taxon>unclassified sequences</taxon>
        <taxon>metagenomes</taxon>
        <taxon>organismal metagenomes</taxon>
    </lineage>
</organism>
<keyword evidence="1" id="KW-1133">Transmembrane helix</keyword>
<evidence type="ECO:0000259" key="2">
    <source>
        <dbReference type="Pfam" id="PF00004"/>
    </source>
</evidence>
<dbReference type="GO" id="GO:0005524">
    <property type="term" value="F:ATP binding"/>
    <property type="evidence" value="ECO:0007669"/>
    <property type="project" value="InterPro"/>
</dbReference>
<keyword evidence="1" id="KW-0812">Transmembrane</keyword>
<dbReference type="SUPFAM" id="SSF52540">
    <property type="entry name" value="P-loop containing nucleoside triphosphate hydrolases"/>
    <property type="match status" value="1"/>
</dbReference>
<proteinExistence type="predicted"/>
<evidence type="ECO:0000256" key="1">
    <source>
        <dbReference type="SAM" id="Phobius"/>
    </source>
</evidence>
<dbReference type="Gene3D" id="3.40.50.300">
    <property type="entry name" value="P-loop containing nucleotide triphosphate hydrolases"/>
    <property type="match status" value="1"/>
</dbReference>
<reference evidence="3" key="1">
    <citation type="journal article" date="2020" name="Nature">
        <title>Giant virus diversity and host interactions through global metagenomics.</title>
        <authorList>
            <person name="Schulz F."/>
            <person name="Roux S."/>
            <person name="Paez-Espino D."/>
            <person name="Jungbluth S."/>
            <person name="Walsh D.A."/>
            <person name="Denef V.J."/>
            <person name="McMahon K.D."/>
            <person name="Konstantinidis K.T."/>
            <person name="Eloe-Fadrosh E.A."/>
            <person name="Kyrpides N.C."/>
            <person name="Woyke T."/>
        </authorList>
    </citation>
    <scope>NUCLEOTIDE SEQUENCE</scope>
    <source>
        <strain evidence="3">GVMAG-S-1101164-72</strain>
    </source>
</reference>
<name>A0A6C0AQY1_9ZZZZ</name>
<dbReference type="Pfam" id="PF00004">
    <property type="entry name" value="AAA"/>
    <property type="match status" value="1"/>
</dbReference>
<protein>
    <recommendedName>
        <fullName evidence="2">ATPase AAA-type core domain-containing protein</fullName>
    </recommendedName>
</protein>
<dbReference type="InterPro" id="IPR003959">
    <property type="entry name" value="ATPase_AAA_core"/>
</dbReference>
<dbReference type="EMBL" id="MN740760">
    <property type="protein sequence ID" value="QHS81883.1"/>
    <property type="molecule type" value="Genomic_DNA"/>
</dbReference>
<evidence type="ECO:0000313" key="3">
    <source>
        <dbReference type="EMBL" id="QHS81883.1"/>
    </source>
</evidence>
<sequence>MNSTTTTVPDSTVVPTIINNGISIFQGFLIGLAMTIYGAIPWNLLFIYTRKYGLGLYTLDKHEDCLRIQKRIKNTSSHIYNGTKGTGYAIGFWYYLYCSNHNESYEVWMIATEDSYKKLIEDTDEDDMDTSVKKRDDVTGEMVTVQKKSIHILDRCGSYTNTWYRTRELKNYECEPRPEQQVIIDGIKKKFELKRRCVALIHGPPNTGKSAVGLLLAKEYGGFYTNSFEPWEPGDTINVIAEEATPTKEKPLIISMDEIDRPLERINKTIPPHKNVNIAIKDKTGWNRFFDNFNRGLYPNVILLLTSNKTPSYFDLLDDSYMREGRIDLTFEMRCKLE</sequence>
<keyword evidence="1" id="KW-0472">Membrane</keyword>
<dbReference type="GO" id="GO:0016887">
    <property type="term" value="F:ATP hydrolysis activity"/>
    <property type="evidence" value="ECO:0007669"/>
    <property type="project" value="InterPro"/>
</dbReference>
<dbReference type="InterPro" id="IPR027417">
    <property type="entry name" value="P-loop_NTPase"/>
</dbReference>
<dbReference type="AlphaFoldDB" id="A0A6C0AQY1"/>
<feature type="transmembrane region" description="Helical" evidence="1">
    <location>
        <begin position="24"/>
        <end position="48"/>
    </location>
</feature>
<accession>A0A6C0AQY1</accession>